<dbReference type="GO" id="GO:0005829">
    <property type="term" value="C:cytosol"/>
    <property type="evidence" value="ECO:0007669"/>
    <property type="project" value="TreeGrafter"/>
</dbReference>
<dbReference type="InterPro" id="IPR005119">
    <property type="entry name" value="LysR_subst-bd"/>
</dbReference>
<organism evidence="6 7">
    <name type="scientific">Burkholderia paludis</name>
    <dbReference type="NCBI Taxonomy" id="1506587"/>
    <lineage>
        <taxon>Bacteria</taxon>
        <taxon>Pseudomonadati</taxon>
        <taxon>Pseudomonadota</taxon>
        <taxon>Betaproteobacteria</taxon>
        <taxon>Burkholderiales</taxon>
        <taxon>Burkholderiaceae</taxon>
        <taxon>Burkholderia</taxon>
        <taxon>Burkholderia cepacia complex</taxon>
    </lineage>
</organism>
<dbReference type="Pfam" id="PF03466">
    <property type="entry name" value="LysR_substrate"/>
    <property type="match status" value="1"/>
</dbReference>
<evidence type="ECO:0000259" key="5">
    <source>
        <dbReference type="PROSITE" id="PS50931"/>
    </source>
</evidence>
<dbReference type="PANTHER" id="PTHR30419">
    <property type="entry name" value="HTH-TYPE TRANSCRIPTIONAL REGULATOR YBHD"/>
    <property type="match status" value="1"/>
</dbReference>
<dbReference type="InterPro" id="IPR050950">
    <property type="entry name" value="HTH-type_LysR_regulators"/>
</dbReference>
<evidence type="ECO:0000256" key="2">
    <source>
        <dbReference type="ARBA" id="ARBA00023015"/>
    </source>
</evidence>
<dbReference type="SUPFAM" id="SSF46785">
    <property type="entry name" value="Winged helix' DNA-binding domain"/>
    <property type="match status" value="1"/>
</dbReference>
<dbReference type="PROSITE" id="PS50931">
    <property type="entry name" value="HTH_LYSR"/>
    <property type="match status" value="1"/>
</dbReference>
<dbReference type="Pfam" id="PF00126">
    <property type="entry name" value="HTH_1"/>
    <property type="match status" value="1"/>
</dbReference>
<gene>
    <name evidence="6" type="ORF">BPA30113_02784</name>
</gene>
<dbReference type="InterPro" id="IPR000847">
    <property type="entry name" value="LysR_HTH_N"/>
</dbReference>
<dbReference type="CDD" id="cd05466">
    <property type="entry name" value="PBP2_LTTR_substrate"/>
    <property type="match status" value="1"/>
</dbReference>
<keyword evidence="2" id="KW-0805">Transcription regulation</keyword>
<keyword evidence="4" id="KW-0804">Transcription</keyword>
<dbReference type="Gene3D" id="3.40.190.10">
    <property type="entry name" value="Periplasmic binding protein-like II"/>
    <property type="match status" value="2"/>
</dbReference>
<dbReference type="InterPro" id="IPR036390">
    <property type="entry name" value="WH_DNA-bd_sf"/>
</dbReference>
<dbReference type="AlphaFoldDB" id="A0A6J5DSR8"/>
<feature type="domain" description="HTH lysR-type" evidence="5">
    <location>
        <begin position="1"/>
        <end position="58"/>
    </location>
</feature>
<evidence type="ECO:0000256" key="4">
    <source>
        <dbReference type="ARBA" id="ARBA00023163"/>
    </source>
</evidence>
<dbReference type="EMBL" id="CABVQD010000007">
    <property type="protein sequence ID" value="VWB62643.1"/>
    <property type="molecule type" value="Genomic_DNA"/>
</dbReference>
<keyword evidence="3 6" id="KW-0238">DNA-binding</keyword>
<evidence type="ECO:0000256" key="3">
    <source>
        <dbReference type="ARBA" id="ARBA00023125"/>
    </source>
</evidence>
<dbReference type="GO" id="GO:0003677">
    <property type="term" value="F:DNA binding"/>
    <property type="evidence" value="ECO:0007669"/>
    <property type="project" value="UniProtKB-KW"/>
</dbReference>
<evidence type="ECO:0000256" key="1">
    <source>
        <dbReference type="ARBA" id="ARBA00009437"/>
    </source>
</evidence>
<evidence type="ECO:0000313" key="7">
    <source>
        <dbReference type="Proteomes" id="UP000494330"/>
    </source>
</evidence>
<name>A0A6J5DSR8_9BURK</name>
<keyword evidence="7" id="KW-1185">Reference proteome</keyword>
<reference evidence="6 7" key="1">
    <citation type="submission" date="2019-09" db="EMBL/GenBank/DDBJ databases">
        <authorList>
            <person name="Depoorter E."/>
        </authorList>
    </citation>
    <scope>NUCLEOTIDE SEQUENCE [LARGE SCALE GENOMIC DNA]</scope>
    <source>
        <strain evidence="6">LMG 30113</strain>
    </source>
</reference>
<dbReference type="InterPro" id="IPR036388">
    <property type="entry name" value="WH-like_DNA-bd_sf"/>
</dbReference>
<dbReference type="RefSeq" id="WP_031397209.1">
    <property type="nucleotide sequence ID" value="NZ_CABVQD010000007.1"/>
</dbReference>
<protein>
    <submittedName>
        <fullName evidence="6">DNA-binding transcriptional regulator CynR</fullName>
    </submittedName>
</protein>
<dbReference type="GO" id="GO:0003700">
    <property type="term" value="F:DNA-binding transcription factor activity"/>
    <property type="evidence" value="ECO:0007669"/>
    <property type="project" value="InterPro"/>
</dbReference>
<proteinExistence type="inferred from homology"/>
<dbReference type="PANTHER" id="PTHR30419:SF31">
    <property type="entry name" value="BLR3139 PROTEIN"/>
    <property type="match status" value="1"/>
</dbReference>
<dbReference type="SUPFAM" id="SSF53850">
    <property type="entry name" value="Periplasmic binding protein-like II"/>
    <property type="match status" value="1"/>
</dbReference>
<accession>A0A6J5DSR8</accession>
<evidence type="ECO:0000313" key="6">
    <source>
        <dbReference type="EMBL" id="VWB62643.1"/>
    </source>
</evidence>
<dbReference type="Gene3D" id="1.10.10.10">
    <property type="entry name" value="Winged helix-like DNA-binding domain superfamily/Winged helix DNA-binding domain"/>
    <property type="match status" value="1"/>
</dbReference>
<comment type="similarity">
    <text evidence="1">Belongs to the LysR transcriptional regulatory family.</text>
</comment>
<dbReference type="Proteomes" id="UP000494330">
    <property type="component" value="Unassembled WGS sequence"/>
</dbReference>
<sequence>MIVRNFEYLIALNREGHYGRAAQSCNVSQPTLSAGIKQLEKDLDTQIVHHGKRYDGLTKEGTLVLAWAQQMHEDCKGLRRELSALHRGIEGPFRLGVLPGMSAVAPILSVALAEKIPLLEQSITTADSITLSTCLREGALDIAFAYLEDFVDENFDTHLLYRERIFAFQSSIEPQPRNVTWNHVAQLPLCLLDSAIPRSAQTQLAQCARAICTDSLEVLVAHVTSGKYATVLPQSLAARLRQIPHLQALAVSGAGAQASVGFVATRRGLESTTSNALLEMVHTEEVAAPIQALLAAHRSLRPKLSDPANSDK</sequence>